<evidence type="ECO:0000313" key="2">
    <source>
        <dbReference type="EMBL" id="HIS97042.1"/>
    </source>
</evidence>
<evidence type="ECO:0000313" key="3">
    <source>
        <dbReference type="Proteomes" id="UP000886876"/>
    </source>
</evidence>
<dbReference type="InterPro" id="IPR038765">
    <property type="entry name" value="Papain-like_cys_pep_sf"/>
</dbReference>
<dbReference type="Gene3D" id="3.10.620.30">
    <property type="match status" value="1"/>
</dbReference>
<gene>
    <name evidence="2" type="ORF">IAD42_03600</name>
</gene>
<dbReference type="Proteomes" id="UP000886876">
    <property type="component" value="Unassembled WGS sequence"/>
</dbReference>
<keyword evidence="1" id="KW-0732">Signal</keyword>
<dbReference type="EMBL" id="DVJS01000084">
    <property type="protein sequence ID" value="HIS97042.1"/>
    <property type="molecule type" value="Genomic_DNA"/>
</dbReference>
<accession>A0A9D1G4V5</accession>
<dbReference type="PROSITE" id="PS51257">
    <property type="entry name" value="PROKAR_LIPOPROTEIN"/>
    <property type="match status" value="1"/>
</dbReference>
<sequence>MKKLIPLLVIISLLLTACGAQETDSLEARVREQFGDAVKKAVDTIERVRRDELSHVTRPFDAADAFRGGMEVSEQELAYLDAVGDYIVENMPEGLSAYDQYKYLGFVLSFCAEYDYDVHEDTLNETPYGALIEGRAICLGYTNTMLWLCEKADLRCSAISGYASWNGEEHGWNLACLEEGSYYMDITWCDQRGEPGSEGWNSCFMVTEAVLSEDHGIWTGGPATGMVDYR</sequence>
<protein>
    <recommendedName>
        <fullName evidence="4">Transglutaminase-like domain-containing protein</fullName>
    </recommendedName>
</protein>
<comment type="caution">
    <text evidence="2">The sequence shown here is derived from an EMBL/GenBank/DDBJ whole genome shotgun (WGS) entry which is preliminary data.</text>
</comment>
<feature type="signal peptide" evidence="1">
    <location>
        <begin position="1"/>
        <end position="22"/>
    </location>
</feature>
<dbReference type="AlphaFoldDB" id="A0A9D1G4V5"/>
<reference evidence="2" key="2">
    <citation type="journal article" date="2021" name="PeerJ">
        <title>Extensive microbial diversity within the chicken gut microbiome revealed by metagenomics and culture.</title>
        <authorList>
            <person name="Gilroy R."/>
            <person name="Ravi A."/>
            <person name="Getino M."/>
            <person name="Pursley I."/>
            <person name="Horton D.L."/>
            <person name="Alikhan N.F."/>
            <person name="Baker D."/>
            <person name="Gharbi K."/>
            <person name="Hall N."/>
            <person name="Watson M."/>
            <person name="Adriaenssens E.M."/>
            <person name="Foster-Nyarko E."/>
            <person name="Jarju S."/>
            <person name="Secka A."/>
            <person name="Antonio M."/>
            <person name="Oren A."/>
            <person name="Chaudhuri R.R."/>
            <person name="La Ragione R."/>
            <person name="Hildebrand F."/>
            <person name="Pallen M.J."/>
        </authorList>
    </citation>
    <scope>NUCLEOTIDE SEQUENCE</scope>
    <source>
        <strain evidence="2">ChiHecec3B27-6122</strain>
    </source>
</reference>
<name>A0A9D1G4V5_9FIRM</name>
<reference evidence="2" key="1">
    <citation type="submission" date="2020-10" db="EMBL/GenBank/DDBJ databases">
        <authorList>
            <person name="Gilroy R."/>
        </authorList>
    </citation>
    <scope>NUCLEOTIDE SEQUENCE</scope>
    <source>
        <strain evidence="2">ChiHecec3B27-6122</strain>
    </source>
</reference>
<evidence type="ECO:0008006" key="4">
    <source>
        <dbReference type="Google" id="ProtNLM"/>
    </source>
</evidence>
<dbReference type="SUPFAM" id="SSF54001">
    <property type="entry name" value="Cysteine proteinases"/>
    <property type="match status" value="1"/>
</dbReference>
<evidence type="ECO:0000256" key="1">
    <source>
        <dbReference type="SAM" id="SignalP"/>
    </source>
</evidence>
<feature type="chain" id="PRO_5038426669" description="Transglutaminase-like domain-containing protein" evidence="1">
    <location>
        <begin position="23"/>
        <end position="230"/>
    </location>
</feature>
<proteinExistence type="predicted"/>
<organism evidence="2 3">
    <name type="scientific">Candidatus Scatomorpha pullistercoris</name>
    <dbReference type="NCBI Taxonomy" id="2840929"/>
    <lineage>
        <taxon>Bacteria</taxon>
        <taxon>Bacillati</taxon>
        <taxon>Bacillota</taxon>
        <taxon>Clostridia</taxon>
        <taxon>Eubacteriales</taxon>
        <taxon>Candidatus Scatomorpha</taxon>
    </lineage>
</organism>